<sequence length="307" mass="35602">MTDNDDKDVNKDIINMSPSLKIIATAVETGFECFFDNNQSEVKDLFVKRKIEDISEQGMAFYDSCVKSISYNERLGKYADVLTNLKKFLDENILSIIKNLEAECNIIMNQIEDLTADYENIKIKLINIKIDLRNHRITRAESITTKKNEVLYCKNKANFFNIILKTSSAISATKLMVAIFIILMIGIVLLHFISESYSSKAKKLEKELEDVKSLDDHSKEVEKIEKQLEFIVNQLGKFPSYWNSHKVHLETVILKLPDKDSCEILSFIGESINDRWKDVKHECNEYNRIVSGMINKWDERFISSRYV</sequence>
<name>A0A9N9E148_9GLOM</name>
<evidence type="ECO:0000313" key="4">
    <source>
        <dbReference type="Proteomes" id="UP000789405"/>
    </source>
</evidence>
<dbReference type="EMBL" id="CAJVPY010006074">
    <property type="protein sequence ID" value="CAG8655785.1"/>
    <property type="molecule type" value="Genomic_DNA"/>
</dbReference>
<protein>
    <submittedName>
        <fullName evidence="3">9102_t:CDS:1</fullName>
    </submittedName>
</protein>
<dbReference type="Proteomes" id="UP000789405">
    <property type="component" value="Unassembled WGS sequence"/>
</dbReference>
<dbReference type="OrthoDB" id="10600944at2759"/>
<keyword evidence="2" id="KW-0812">Transmembrane</keyword>
<proteinExistence type="predicted"/>
<keyword evidence="2" id="KW-1133">Transmembrane helix</keyword>
<keyword evidence="2" id="KW-0472">Membrane</keyword>
<organism evidence="3 4">
    <name type="scientific">Dentiscutata erythropus</name>
    <dbReference type="NCBI Taxonomy" id="1348616"/>
    <lineage>
        <taxon>Eukaryota</taxon>
        <taxon>Fungi</taxon>
        <taxon>Fungi incertae sedis</taxon>
        <taxon>Mucoromycota</taxon>
        <taxon>Glomeromycotina</taxon>
        <taxon>Glomeromycetes</taxon>
        <taxon>Diversisporales</taxon>
        <taxon>Gigasporaceae</taxon>
        <taxon>Dentiscutata</taxon>
    </lineage>
</organism>
<feature type="transmembrane region" description="Helical" evidence="2">
    <location>
        <begin position="175"/>
        <end position="193"/>
    </location>
</feature>
<dbReference type="AlphaFoldDB" id="A0A9N9E148"/>
<gene>
    <name evidence="3" type="ORF">DERYTH_LOCUS10433</name>
</gene>
<keyword evidence="4" id="KW-1185">Reference proteome</keyword>
<reference evidence="3" key="1">
    <citation type="submission" date="2021-06" db="EMBL/GenBank/DDBJ databases">
        <authorList>
            <person name="Kallberg Y."/>
            <person name="Tangrot J."/>
            <person name="Rosling A."/>
        </authorList>
    </citation>
    <scope>NUCLEOTIDE SEQUENCE</scope>
    <source>
        <strain evidence="3">MA453B</strain>
    </source>
</reference>
<comment type="caution">
    <text evidence="3">The sequence shown here is derived from an EMBL/GenBank/DDBJ whole genome shotgun (WGS) entry which is preliminary data.</text>
</comment>
<evidence type="ECO:0000256" key="2">
    <source>
        <dbReference type="SAM" id="Phobius"/>
    </source>
</evidence>
<keyword evidence="1" id="KW-0175">Coiled coil</keyword>
<feature type="coiled-coil region" evidence="1">
    <location>
        <begin position="194"/>
        <end position="234"/>
    </location>
</feature>
<evidence type="ECO:0000256" key="1">
    <source>
        <dbReference type="SAM" id="Coils"/>
    </source>
</evidence>
<accession>A0A9N9E148</accession>
<evidence type="ECO:0000313" key="3">
    <source>
        <dbReference type="EMBL" id="CAG8655785.1"/>
    </source>
</evidence>